<keyword evidence="1" id="KW-0235">DNA replication</keyword>
<sequence>MSTLWLDLETYSPVPITHGTHRYAEEAEVLLVAVAVNDEPVAVWDCTQGHAGWHERLQSLIDKADTVVIHNSHFDRTVLRHCGVNVPVEKLRDTMVQALAHSLPGSLGTLCDVLGVPTDKAKDKAGKKLIQLFTKPRPKNMKLRRADHVSHPTEWNEFIEYARLDVDAMRDVYGRLPNWNNSRSERNLWRIDQGVNDRGIAIDLELAHAALRAFRRTSGTLATRAANLTGGHVTKLTQGARFLQYLSVYHNFAPENLTKSTVAELLRSDGLTPIVRELLEIRQQAAATSPAKYKVLLDATSSDGRLRGTLQFCGASRTGRDAGRIFQPQNLPRPVMDADVIETGISAMKLDCEDLLFDNVTDLCSSAVRGCLVAPEGRKLVIADLSNIEGRVLAWLAGEDWKVKAFCDFDRGVGHDLYVVAYAKGFNVDPEEVVENKKSGDGSMRQYGKTMELACGYQGGVGAFRTMGGPAVAAMSDDDIQPLVDAWRKSHPNVVYLWYGVERAAKDAIRKPDGITYYDMLQFDMKDGWLRIKLPSGRYLSYRNAKVEGGRITFEGVNQFTKKWERVETYGGKLVENIVQAVARDVFMTGMVGAEAHGYEVCIRVHDELITEVPDTADYSVAQLASIMATNPSWAVGLPLAAAGFETLRYKKD</sequence>
<dbReference type="SUPFAM" id="SSF56672">
    <property type="entry name" value="DNA/RNA polymerases"/>
    <property type="match status" value="1"/>
</dbReference>
<evidence type="ECO:0000256" key="2">
    <source>
        <dbReference type="ARBA" id="ARBA00023109"/>
    </source>
</evidence>
<keyword evidence="4" id="KW-0378">Hydrolase</keyword>
<evidence type="ECO:0000259" key="3">
    <source>
        <dbReference type="SMART" id="SM00482"/>
    </source>
</evidence>
<protein>
    <submittedName>
        <fullName evidence="4">Bifunctional 3'-5' exonuclease/DNA polymerase</fullName>
    </submittedName>
</protein>
<dbReference type="GO" id="GO:0003677">
    <property type="term" value="F:DNA binding"/>
    <property type="evidence" value="ECO:0007669"/>
    <property type="project" value="InterPro"/>
</dbReference>
<dbReference type="EMBL" id="LR796674">
    <property type="protein sequence ID" value="CAB4158767.1"/>
    <property type="molecule type" value="Genomic_DNA"/>
</dbReference>
<dbReference type="SUPFAM" id="SSF53098">
    <property type="entry name" value="Ribonuclease H-like"/>
    <property type="match status" value="1"/>
</dbReference>
<dbReference type="InterPro" id="IPR002298">
    <property type="entry name" value="DNA_polymerase_A"/>
</dbReference>
<dbReference type="InterPro" id="IPR001098">
    <property type="entry name" value="DNA-dir_DNA_pol_A_palm_dom"/>
</dbReference>
<evidence type="ECO:0000256" key="1">
    <source>
        <dbReference type="ARBA" id="ARBA00022705"/>
    </source>
</evidence>
<dbReference type="PANTHER" id="PTHR10133:SF27">
    <property type="entry name" value="DNA POLYMERASE NU"/>
    <property type="match status" value="1"/>
</dbReference>
<keyword evidence="4" id="KW-0540">Nuclease</keyword>
<dbReference type="Gene3D" id="3.30.420.10">
    <property type="entry name" value="Ribonuclease H-like superfamily/Ribonuclease H"/>
    <property type="match status" value="1"/>
</dbReference>
<dbReference type="GO" id="GO:0039693">
    <property type="term" value="P:viral DNA genome replication"/>
    <property type="evidence" value="ECO:0007669"/>
    <property type="project" value="UniProtKB-KW"/>
</dbReference>
<keyword evidence="2" id="KW-1194">Viral DNA replication</keyword>
<feature type="domain" description="DNA-directed DNA polymerase family A palm" evidence="3">
    <location>
        <begin position="365"/>
        <end position="617"/>
    </location>
</feature>
<dbReference type="GO" id="GO:0006302">
    <property type="term" value="P:double-strand break repair"/>
    <property type="evidence" value="ECO:0007669"/>
    <property type="project" value="TreeGrafter"/>
</dbReference>
<dbReference type="GO" id="GO:0008408">
    <property type="term" value="F:3'-5' exonuclease activity"/>
    <property type="evidence" value="ECO:0007669"/>
    <property type="project" value="InterPro"/>
</dbReference>
<organism evidence="4">
    <name type="scientific">uncultured Caudovirales phage</name>
    <dbReference type="NCBI Taxonomy" id="2100421"/>
    <lineage>
        <taxon>Viruses</taxon>
        <taxon>Duplodnaviria</taxon>
        <taxon>Heunggongvirae</taxon>
        <taxon>Uroviricota</taxon>
        <taxon>Caudoviricetes</taxon>
        <taxon>Peduoviridae</taxon>
        <taxon>Maltschvirus</taxon>
        <taxon>Maltschvirus maltsch</taxon>
    </lineage>
</organism>
<keyword evidence="4" id="KW-0269">Exonuclease</keyword>
<dbReference type="SMART" id="SM00482">
    <property type="entry name" value="POLAc"/>
    <property type="match status" value="1"/>
</dbReference>
<reference evidence="4" key="1">
    <citation type="submission" date="2020-04" db="EMBL/GenBank/DDBJ databases">
        <authorList>
            <person name="Chiriac C."/>
            <person name="Salcher M."/>
            <person name="Ghai R."/>
            <person name="Kavagutti S V."/>
        </authorList>
    </citation>
    <scope>NUCLEOTIDE SEQUENCE</scope>
</reference>
<dbReference type="GO" id="GO:0006261">
    <property type="term" value="P:DNA-templated DNA replication"/>
    <property type="evidence" value="ECO:0007669"/>
    <property type="project" value="InterPro"/>
</dbReference>
<dbReference type="Pfam" id="PF01612">
    <property type="entry name" value="DNA_pol_A_exo1"/>
    <property type="match status" value="1"/>
</dbReference>
<name>A0A6J5NIY2_9CAUD</name>
<dbReference type="InterPro" id="IPR043502">
    <property type="entry name" value="DNA/RNA_pol_sf"/>
</dbReference>
<dbReference type="PANTHER" id="PTHR10133">
    <property type="entry name" value="DNA POLYMERASE I"/>
    <property type="match status" value="1"/>
</dbReference>
<dbReference type="InterPro" id="IPR002562">
    <property type="entry name" value="3'-5'_exonuclease_dom"/>
</dbReference>
<accession>A0A6J5NIY2</accession>
<dbReference type="InterPro" id="IPR036397">
    <property type="entry name" value="RNaseH_sf"/>
</dbReference>
<dbReference type="Gene3D" id="1.10.150.20">
    <property type="entry name" value="5' to 3' exonuclease, C-terminal subdomain"/>
    <property type="match status" value="1"/>
</dbReference>
<dbReference type="GO" id="GO:0003887">
    <property type="term" value="F:DNA-directed DNA polymerase activity"/>
    <property type="evidence" value="ECO:0007669"/>
    <property type="project" value="InterPro"/>
</dbReference>
<evidence type="ECO:0000313" key="4">
    <source>
        <dbReference type="EMBL" id="CAB4158767.1"/>
    </source>
</evidence>
<dbReference type="InterPro" id="IPR012337">
    <property type="entry name" value="RNaseH-like_sf"/>
</dbReference>
<evidence type="ECO:0000313" key="5">
    <source>
        <dbReference type="EMBL" id="CAB4167576.1"/>
    </source>
</evidence>
<dbReference type="EMBL" id="LR796814">
    <property type="protein sequence ID" value="CAB4167576.1"/>
    <property type="molecule type" value="Genomic_DNA"/>
</dbReference>
<gene>
    <name evidence="4" type="ORF">UFOVP714_30</name>
    <name evidence="5" type="ORF">UFOVP864_30</name>
</gene>
<proteinExistence type="predicted"/>